<feature type="transmembrane region" description="Helical" evidence="6">
    <location>
        <begin position="412"/>
        <end position="431"/>
    </location>
</feature>
<feature type="transmembrane region" description="Helical" evidence="6">
    <location>
        <begin position="7"/>
        <end position="31"/>
    </location>
</feature>
<accession>A0A8J6TVR0</accession>
<dbReference type="InterPro" id="IPR011701">
    <property type="entry name" value="MFS"/>
</dbReference>
<dbReference type="GO" id="GO:0022857">
    <property type="term" value="F:transmembrane transporter activity"/>
    <property type="evidence" value="ECO:0007669"/>
    <property type="project" value="InterPro"/>
</dbReference>
<dbReference type="PANTHER" id="PTHR12778:SF10">
    <property type="entry name" value="MAJOR FACILITATOR SUPERFAMILY DOMAIN-CONTAINING PROTEIN 3"/>
    <property type="match status" value="1"/>
</dbReference>
<dbReference type="InterPro" id="IPR004752">
    <property type="entry name" value="AmpG_permease/AT-1"/>
</dbReference>
<feature type="transmembrane region" description="Helical" evidence="6">
    <location>
        <begin position="253"/>
        <end position="276"/>
    </location>
</feature>
<feature type="transmembrane region" description="Helical" evidence="6">
    <location>
        <begin position="177"/>
        <end position="195"/>
    </location>
</feature>
<keyword evidence="2" id="KW-0813">Transport</keyword>
<dbReference type="Proteomes" id="UP000654401">
    <property type="component" value="Unassembled WGS sequence"/>
</dbReference>
<evidence type="ECO:0000256" key="3">
    <source>
        <dbReference type="ARBA" id="ARBA00022692"/>
    </source>
</evidence>
<gene>
    <name evidence="8" type="ORF">H8D24_03000</name>
</gene>
<evidence type="ECO:0000256" key="1">
    <source>
        <dbReference type="ARBA" id="ARBA00004141"/>
    </source>
</evidence>
<evidence type="ECO:0000313" key="8">
    <source>
        <dbReference type="EMBL" id="MBC8519360.1"/>
    </source>
</evidence>
<comment type="caution">
    <text evidence="8">The sequence shown here is derived from an EMBL/GenBank/DDBJ whole genome shotgun (WGS) entry which is preliminary data.</text>
</comment>
<feature type="transmembrane region" description="Helical" evidence="6">
    <location>
        <begin position="103"/>
        <end position="120"/>
    </location>
</feature>
<dbReference type="NCBIfam" id="TIGR00901">
    <property type="entry name" value="2A0125"/>
    <property type="match status" value="1"/>
</dbReference>
<feature type="transmembrane region" description="Helical" evidence="6">
    <location>
        <begin position="320"/>
        <end position="340"/>
    </location>
</feature>
<feature type="transmembrane region" description="Helical" evidence="6">
    <location>
        <begin position="346"/>
        <end position="371"/>
    </location>
</feature>
<feature type="domain" description="Major facilitator superfamily (MFS) profile" evidence="7">
    <location>
        <begin position="6"/>
        <end position="437"/>
    </location>
</feature>
<dbReference type="GO" id="GO:0016020">
    <property type="term" value="C:membrane"/>
    <property type="evidence" value="ECO:0007669"/>
    <property type="project" value="UniProtKB-SubCell"/>
</dbReference>
<dbReference type="PANTHER" id="PTHR12778">
    <property type="entry name" value="SOLUTE CARRIER FAMILY 33 ACETYL-COA TRANSPORTER -RELATED"/>
    <property type="match status" value="1"/>
</dbReference>
<dbReference type="InterPro" id="IPR020846">
    <property type="entry name" value="MFS_dom"/>
</dbReference>
<feature type="transmembrane region" description="Helical" evidence="6">
    <location>
        <begin position="37"/>
        <end position="58"/>
    </location>
</feature>
<dbReference type="InterPro" id="IPR036259">
    <property type="entry name" value="MFS_trans_sf"/>
</dbReference>
<evidence type="ECO:0000256" key="2">
    <source>
        <dbReference type="ARBA" id="ARBA00022448"/>
    </source>
</evidence>
<feature type="transmembrane region" description="Helical" evidence="6">
    <location>
        <begin position="383"/>
        <end position="400"/>
    </location>
</feature>
<evidence type="ECO:0000313" key="9">
    <source>
        <dbReference type="Proteomes" id="UP000654401"/>
    </source>
</evidence>
<dbReference type="Gene3D" id="1.20.1250.20">
    <property type="entry name" value="MFS general substrate transporter like domains"/>
    <property type="match status" value="2"/>
</dbReference>
<reference evidence="8 9" key="1">
    <citation type="submission" date="2020-08" db="EMBL/GenBank/DDBJ databases">
        <title>Bridging the membrane lipid divide: bacteria of the FCB group superphylum have the potential to synthesize archaeal ether lipids.</title>
        <authorList>
            <person name="Villanueva L."/>
            <person name="Von Meijenfeldt F.A.B."/>
            <person name="Westbye A.B."/>
            <person name="Yadav S."/>
            <person name="Hopmans E.C."/>
            <person name="Dutilh B.E."/>
            <person name="Sinninghe Damste J.S."/>
        </authorList>
    </citation>
    <scope>NUCLEOTIDE SEQUENCE [LARGE SCALE GENOMIC DNA]</scope>
    <source>
        <strain evidence="8">NIOZ-UU100</strain>
    </source>
</reference>
<dbReference type="EMBL" id="JACNFK010000022">
    <property type="protein sequence ID" value="MBC8519360.1"/>
    <property type="molecule type" value="Genomic_DNA"/>
</dbReference>
<dbReference type="PROSITE" id="PS50850">
    <property type="entry name" value="MFS"/>
    <property type="match status" value="1"/>
</dbReference>
<comment type="subcellular location">
    <subcellularLocation>
        <location evidence="1">Membrane</location>
        <topology evidence="1">Multi-pass membrane protein</topology>
    </subcellularLocation>
</comment>
<organism evidence="8 9">
    <name type="scientific">Candidatus Thiopontia autotrophica</name>
    <dbReference type="NCBI Taxonomy" id="2841688"/>
    <lineage>
        <taxon>Bacteria</taxon>
        <taxon>Pseudomonadati</taxon>
        <taxon>Pseudomonadota</taxon>
        <taxon>Gammaproteobacteria</taxon>
        <taxon>Candidatus Thiopontia</taxon>
    </lineage>
</organism>
<keyword evidence="3 6" id="KW-0812">Transmembrane</keyword>
<feature type="transmembrane region" description="Helical" evidence="6">
    <location>
        <begin position="296"/>
        <end position="313"/>
    </location>
</feature>
<protein>
    <submittedName>
        <fullName evidence="8">MFS transporter</fullName>
    </submittedName>
</protein>
<evidence type="ECO:0000259" key="7">
    <source>
        <dbReference type="PROSITE" id="PS50850"/>
    </source>
</evidence>
<proteinExistence type="predicted"/>
<evidence type="ECO:0000256" key="5">
    <source>
        <dbReference type="ARBA" id="ARBA00023136"/>
    </source>
</evidence>
<name>A0A8J6TVR0_9GAMM</name>
<dbReference type="SUPFAM" id="SSF103473">
    <property type="entry name" value="MFS general substrate transporter"/>
    <property type="match status" value="1"/>
</dbReference>
<evidence type="ECO:0000256" key="4">
    <source>
        <dbReference type="ARBA" id="ARBA00022989"/>
    </source>
</evidence>
<feature type="transmembrane region" description="Helical" evidence="6">
    <location>
        <begin position="79"/>
        <end position="97"/>
    </location>
</feature>
<dbReference type="AlphaFoldDB" id="A0A8J6TVR0"/>
<sequence>MFRDRRLLWIFLLGFSSGFPWVLIGSAMTAWLQEAALTRTAIGFFGSVFVVYALNFLWAPLLDRLRVPILGRRLGQRRSWIVVMQWIIALAAVAIGLTEPEVSLVWTSLLALLIAVASATQDIAVDAYRIEIIGSDETSRIPYAAAITTSGWWTGFSVPGAVALYLSDIPGMEWSEVYVVLAVMMALLSWMVWGIREPESRRDQVQHDSEIHYEEELQEHHIGSRQSRHWMTWWAVTVMEPFAEFFRRNGWKLAFSLLAFIFLFKLGEAFLGRMSIVFYKEIGFSNSDIATYSKLVGWWVTIIFSLVAGLFNARFGIVRGLMIGGIAMASTNLLFSWLALSGPDTTIFAIAVVLDNFTSAFATVTFVTFISYLTSRAYTATQYALMASLGNLGRTTVASFSGVVVDGLDGDWVTFFILTSLMVVPALLLLWRIGHHLRSNVTGNT</sequence>
<keyword evidence="4 6" id="KW-1133">Transmembrane helix</keyword>
<feature type="transmembrane region" description="Helical" evidence="6">
    <location>
        <begin position="141"/>
        <end position="165"/>
    </location>
</feature>
<evidence type="ECO:0000256" key="6">
    <source>
        <dbReference type="SAM" id="Phobius"/>
    </source>
</evidence>
<keyword evidence="5 6" id="KW-0472">Membrane</keyword>
<dbReference type="Pfam" id="PF07690">
    <property type="entry name" value="MFS_1"/>
    <property type="match status" value="1"/>
</dbReference>